<dbReference type="AlphaFoldDB" id="A0A381R465"/>
<keyword evidence="11" id="KW-0129">CBS domain</keyword>
<dbReference type="PROSITE" id="PS00487">
    <property type="entry name" value="IMP_DH_GMP_RED"/>
    <property type="match status" value="1"/>
</dbReference>
<evidence type="ECO:0000256" key="7">
    <source>
        <dbReference type="ARBA" id="ARBA00022755"/>
    </source>
</evidence>
<evidence type="ECO:0000256" key="8">
    <source>
        <dbReference type="ARBA" id="ARBA00022958"/>
    </source>
</evidence>
<dbReference type="FunFam" id="3.20.20.70:FF:000003">
    <property type="entry name" value="GMP reductase"/>
    <property type="match status" value="1"/>
</dbReference>
<evidence type="ECO:0000256" key="1">
    <source>
        <dbReference type="ARBA" id="ARBA00001958"/>
    </source>
</evidence>
<dbReference type="CDD" id="cd00381">
    <property type="entry name" value="IMPDH"/>
    <property type="match status" value="1"/>
</dbReference>
<dbReference type="InterPro" id="IPR005990">
    <property type="entry name" value="IMP_DH"/>
</dbReference>
<dbReference type="Gene3D" id="3.20.20.70">
    <property type="entry name" value="Aldolase class I"/>
    <property type="match status" value="1"/>
</dbReference>
<feature type="domain" description="CBS" evidence="13">
    <location>
        <begin position="169"/>
        <end position="230"/>
    </location>
</feature>
<dbReference type="SUPFAM" id="SSF54631">
    <property type="entry name" value="CBS-domain pair"/>
    <property type="match status" value="1"/>
</dbReference>
<organism evidence="14">
    <name type="scientific">marine metagenome</name>
    <dbReference type="NCBI Taxonomy" id="408172"/>
    <lineage>
        <taxon>unclassified sequences</taxon>
        <taxon>metagenomes</taxon>
        <taxon>ecological metagenomes</taxon>
    </lineage>
</organism>
<evidence type="ECO:0000256" key="5">
    <source>
        <dbReference type="ARBA" id="ARBA00022737"/>
    </source>
</evidence>
<keyword evidence="9" id="KW-0560">Oxidoreductase</keyword>
<dbReference type="PIRSF" id="PIRSF000130">
    <property type="entry name" value="IMPDH"/>
    <property type="match status" value="1"/>
</dbReference>
<proteinExistence type="inferred from homology"/>
<reference evidence="14" key="1">
    <citation type="submission" date="2018-05" db="EMBL/GenBank/DDBJ databases">
        <authorList>
            <person name="Lanie J.A."/>
            <person name="Ng W.-L."/>
            <person name="Kazmierczak K.M."/>
            <person name="Andrzejewski T.M."/>
            <person name="Davidsen T.M."/>
            <person name="Wayne K.J."/>
            <person name="Tettelin H."/>
            <person name="Glass J.I."/>
            <person name="Rusch D."/>
            <person name="Podicherti R."/>
            <person name="Tsui H.-C.T."/>
            <person name="Winkler M.E."/>
        </authorList>
    </citation>
    <scope>NUCLEOTIDE SEQUENCE</scope>
</reference>
<keyword evidence="10" id="KW-0520">NAD</keyword>
<dbReference type="PROSITE" id="PS51371">
    <property type="entry name" value="CBS"/>
    <property type="match status" value="2"/>
</dbReference>
<sequence>MTSKKNELYNSARHEINPSMALTFDDVLLVPQESKVLPSQVNISTRLTRKIKLETPIVSAAMDTVTESSLAISMAQHGGMGIIHKNLSIEEQASEIDRVKRSESGMIVNPITLSPNNLINEALHLMEKYRISGVPITEDGSKEGKLVGILTNRDLRFESNTQRSISEVMTRGNLITVPVGTTLDQAKDILHLHKVEKLLVVDKNHMLKGLITVKDIQKVIKYPSACKDDLGRLRVGAAIGIAKNTMERAEALVGANADVLVIDTAHGHSAGVMDMIKRVRNAFPAIDLIAGNVSTGEATQALIDLGVDAVKVGIGSGSICTTRIIAGVGVPMITSIQDCARVGQQHGVPVIADGGIRYSGDITKAIAAGASVAMIGGLFAGTDESPGELILYQGRSFKEYRGMGSLGAMRRGSRDRYFQDEFELEGTKDEIQKLVPEGIEGRVPHKGSLAGLLHQLVGGLRAGMGYSGCETVSDLQNRARLVRITSAGVRESHVHDVVITKEAPNYRSE</sequence>
<evidence type="ECO:0000256" key="4">
    <source>
        <dbReference type="ARBA" id="ARBA00022723"/>
    </source>
</evidence>
<evidence type="ECO:0000256" key="10">
    <source>
        <dbReference type="ARBA" id="ARBA00023027"/>
    </source>
</evidence>
<dbReference type="InterPro" id="IPR046342">
    <property type="entry name" value="CBS_dom_sf"/>
</dbReference>
<dbReference type="Pfam" id="PF00571">
    <property type="entry name" value="CBS"/>
    <property type="match status" value="2"/>
</dbReference>
<comment type="similarity">
    <text evidence="2">Belongs to the IMPDH/GMPR family.</text>
</comment>
<dbReference type="NCBIfam" id="TIGR01302">
    <property type="entry name" value="IMP_dehydrog"/>
    <property type="match status" value="1"/>
</dbReference>
<comment type="catalytic activity">
    <reaction evidence="12">
        <text>IMP + NAD(+) + H2O = XMP + NADH + H(+)</text>
        <dbReference type="Rhea" id="RHEA:11708"/>
        <dbReference type="ChEBI" id="CHEBI:15377"/>
        <dbReference type="ChEBI" id="CHEBI:15378"/>
        <dbReference type="ChEBI" id="CHEBI:57464"/>
        <dbReference type="ChEBI" id="CHEBI:57540"/>
        <dbReference type="ChEBI" id="CHEBI:57945"/>
        <dbReference type="ChEBI" id="CHEBI:58053"/>
        <dbReference type="EC" id="1.1.1.205"/>
    </reaction>
</comment>
<evidence type="ECO:0000256" key="2">
    <source>
        <dbReference type="ARBA" id="ARBA00005502"/>
    </source>
</evidence>
<dbReference type="PANTHER" id="PTHR11911:SF111">
    <property type="entry name" value="INOSINE-5'-MONOPHOSPHATE DEHYDROGENASE"/>
    <property type="match status" value="1"/>
</dbReference>
<dbReference type="SUPFAM" id="SSF51412">
    <property type="entry name" value="Inosine monophosphate dehydrogenase (IMPDH)"/>
    <property type="match status" value="1"/>
</dbReference>
<dbReference type="SMART" id="SM01240">
    <property type="entry name" value="IMPDH"/>
    <property type="match status" value="1"/>
</dbReference>
<dbReference type="GO" id="GO:0046872">
    <property type="term" value="F:metal ion binding"/>
    <property type="evidence" value="ECO:0007669"/>
    <property type="project" value="UniProtKB-KW"/>
</dbReference>
<dbReference type="PANTHER" id="PTHR11911">
    <property type="entry name" value="INOSINE-5-MONOPHOSPHATE DEHYDROGENASE RELATED"/>
    <property type="match status" value="1"/>
</dbReference>
<comment type="cofactor">
    <cofactor evidence="1">
        <name>K(+)</name>
        <dbReference type="ChEBI" id="CHEBI:29103"/>
    </cofactor>
</comment>
<dbReference type="GO" id="GO:0003938">
    <property type="term" value="F:IMP dehydrogenase activity"/>
    <property type="evidence" value="ECO:0007669"/>
    <property type="project" value="UniProtKB-EC"/>
</dbReference>
<dbReference type="EMBL" id="UINC01001645">
    <property type="protein sequence ID" value="SUZ85638.1"/>
    <property type="molecule type" value="Genomic_DNA"/>
</dbReference>
<dbReference type="SMART" id="SM00116">
    <property type="entry name" value="CBS"/>
    <property type="match status" value="2"/>
</dbReference>
<dbReference type="InterPro" id="IPR001093">
    <property type="entry name" value="IMP_DH_GMPRt"/>
</dbReference>
<accession>A0A381R465</accession>
<evidence type="ECO:0000313" key="14">
    <source>
        <dbReference type="EMBL" id="SUZ85638.1"/>
    </source>
</evidence>
<evidence type="ECO:0000256" key="3">
    <source>
        <dbReference type="ARBA" id="ARBA00011881"/>
    </source>
</evidence>
<evidence type="ECO:0000259" key="13">
    <source>
        <dbReference type="PROSITE" id="PS51371"/>
    </source>
</evidence>
<name>A0A381R465_9ZZZZ</name>
<dbReference type="GO" id="GO:0006183">
    <property type="term" value="P:GTP biosynthetic process"/>
    <property type="evidence" value="ECO:0007669"/>
    <property type="project" value="TreeGrafter"/>
</dbReference>
<keyword evidence="4" id="KW-0479">Metal-binding</keyword>
<comment type="subunit">
    <text evidence="3">Homotetramer.</text>
</comment>
<dbReference type="GO" id="GO:0006177">
    <property type="term" value="P:GMP biosynthetic process"/>
    <property type="evidence" value="ECO:0007669"/>
    <property type="project" value="UniProtKB-KW"/>
</dbReference>
<dbReference type="CDD" id="cd04601">
    <property type="entry name" value="CBS_pair_IMPDH"/>
    <property type="match status" value="1"/>
</dbReference>
<dbReference type="InterPro" id="IPR013785">
    <property type="entry name" value="Aldolase_TIM"/>
</dbReference>
<evidence type="ECO:0000256" key="9">
    <source>
        <dbReference type="ARBA" id="ARBA00023002"/>
    </source>
</evidence>
<dbReference type="HAMAP" id="MF_01964">
    <property type="entry name" value="IMPDH"/>
    <property type="match status" value="1"/>
</dbReference>
<protein>
    <recommendedName>
        <fullName evidence="13">CBS domain-containing protein</fullName>
    </recommendedName>
</protein>
<feature type="domain" description="CBS" evidence="13">
    <location>
        <begin position="106"/>
        <end position="165"/>
    </location>
</feature>
<dbReference type="InterPro" id="IPR015875">
    <property type="entry name" value="IMP_DH/GMP_Rdtase_CS"/>
</dbReference>
<evidence type="ECO:0000256" key="11">
    <source>
        <dbReference type="ARBA" id="ARBA00023122"/>
    </source>
</evidence>
<keyword evidence="5" id="KW-0677">Repeat</keyword>
<keyword evidence="8" id="KW-0630">Potassium</keyword>
<dbReference type="InterPro" id="IPR000644">
    <property type="entry name" value="CBS_dom"/>
</dbReference>
<dbReference type="Pfam" id="PF00478">
    <property type="entry name" value="IMPDH"/>
    <property type="match status" value="1"/>
</dbReference>
<evidence type="ECO:0000256" key="6">
    <source>
        <dbReference type="ARBA" id="ARBA00022749"/>
    </source>
</evidence>
<keyword evidence="6" id="KW-0332">GMP biosynthesis</keyword>
<evidence type="ECO:0000256" key="12">
    <source>
        <dbReference type="ARBA" id="ARBA00048028"/>
    </source>
</evidence>
<gene>
    <name evidence="14" type="ORF">METZ01_LOCUS38492</name>
</gene>
<keyword evidence="7" id="KW-0658">Purine biosynthesis</keyword>